<gene>
    <name evidence="1" type="ORF">VNO77_16012</name>
</gene>
<proteinExistence type="predicted"/>
<evidence type="ECO:0000313" key="1">
    <source>
        <dbReference type="EMBL" id="KAK7345408.1"/>
    </source>
</evidence>
<dbReference type="AlphaFoldDB" id="A0AAN9QW83"/>
<dbReference type="EMBL" id="JAYMYQ010000003">
    <property type="protein sequence ID" value="KAK7345408.1"/>
    <property type="molecule type" value="Genomic_DNA"/>
</dbReference>
<protein>
    <submittedName>
        <fullName evidence="1">Uncharacterized protein</fullName>
    </submittedName>
</protein>
<organism evidence="1 2">
    <name type="scientific">Canavalia gladiata</name>
    <name type="common">Sword bean</name>
    <name type="synonym">Dolichos gladiatus</name>
    <dbReference type="NCBI Taxonomy" id="3824"/>
    <lineage>
        <taxon>Eukaryota</taxon>
        <taxon>Viridiplantae</taxon>
        <taxon>Streptophyta</taxon>
        <taxon>Embryophyta</taxon>
        <taxon>Tracheophyta</taxon>
        <taxon>Spermatophyta</taxon>
        <taxon>Magnoliopsida</taxon>
        <taxon>eudicotyledons</taxon>
        <taxon>Gunneridae</taxon>
        <taxon>Pentapetalae</taxon>
        <taxon>rosids</taxon>
        <taxon>fabids</taxon>
        <taxon>Fabales</taxon>
        <taxon>Fabaceae</taxon>
        <taxon>Papilionoideae</taxon>
        <taxon>50 kb inversion clade</taxon>
        <taxon>NPAAA clade</taxon>
        <taxon>indigoferoid/millettioid clade</taxon>
        <taxon>Phaseoleae</taxon>
        <taxon>Canavalia</taxon>
    </lineage>
</organism>
<reference evidence="1 2" key="1">
    <citation type="submission" date="2024-01" db="EMBL/GenBank/DDBJ databases">
        <title>The genomes of 5 underutilized Papilionoideae crops provide insights into root nodulation and disease resistanc.</title>
        <authorList>
            <person name="Jiang F."/>
        </authorList>
    </citation>
    <scope>NUCLEOTIDE SEQUENCE [LARGE SCALE GENOMIC DNA]</scope>
    <source>
        <strain evidence="1">LVBAO_FW01</strain>
        <tissue evidence="1">Leaves</tissue>
    </source>
</reference>
<accession>A0AAN9QW83</accession>
<dbReference type="Proteomes" id="UP001367508">
    <property type="component" value="Unassembled WGS sequence"/>
</dbReference>
<evidence type="ECO:0000313" key="2">
    <source>
        <dbReference type="Proteomes" id="UP001367508"/>
    </source>
</evidence>
<keyword evidence="2" id="KW-1185">Reference proteome</keyword>
<comment type="caution">
    <text evidence="1">The sequence shown here is derived from an EMBL/GenBank/DDBJ whole genome shotgun (WGS) entry which is preliminary data.</text>
</comment>
<sequence>MNDGTPSSIHISNPRFTIVIRKGLEHLQNQTLKHHRQRATRGKAVVCCSNQVSISDGTLVNAVSIDIKPFATIELKRYAIGFKVLLTLHEAGGRLDALGGLFSLSFRYFGRADELSLEGPNEDDDAIVDTEEINVAGEGPPDQEGQTLN</sequence>
<name>A0AAN9QW83_CANGL</name>